<comment type="caution">
    <text evidence="1">The sequence shown here is derived from an EMBL/GenBank/DDBJ whole genome shotgun (WGS) entry which is preliminary data.</text>
</comment>
<organism evidence="1 2">
    <name type="scientific">Acidithiobacillus ferrooxidans</name>
    <name type="common">Thiobacillus ferrooxidans</name>
    <dbReference type="NCBI Taxonomy" id="920"/>
    <lineage>
        <taxon>Bacteria</taxon>
        <taxon>Pseudomonadati</taxon>
        <taxon>Pseudomonadota</taxon>
        <taxon>Acidithiobacillia</taxon>
        <taxon>Acidithiobacillales</taxon>
        <taxon>Acidithiobacillaceae</taxon>
        <taxon>Acidithiobacillus</taxon>
    </lineage>
</organism>
<dbReference type="EMBL" id="QKQP01000001">
    <property type="protein sequence ID" value="PZD82348.1"/>
    <property type="molecule type" value="Genomic_DNA"/>
</dbReference>
<accession>A0A2W1K5X8</accession>
<sequence>MEKLHFLIINGLFQPLSKASCRDFLLKGRYRLRTFSSKTQMASFDAKVTVRTVDAKVPLAAFDDLLDHG</sequence>
<reference evidence="1 2" key="1">
    <citation type="submission" date="2018-06" db="EMBL/GenBank/DDBJ databases">
        <title>Draft sequence of Acidithiobacillus ferrooxidans CCM 4253.</title>
        <authorList>
            <person name="Moya-Beltran A."/>
            <person name="Castro M."/>
            <person name="Covarrubias P.C."/>
            <person name="Issotta F."/>
            <person name="Janiczek O."/>
            <person name="Mandl M."/>
            <person name="Kucera J."/>
            <person name="Quatrini R."/>
        </authorList>
    </citation>
    <scope>NUCLEOTIDE SEQUENCE [LARGE SCALE GENOMIC DNA]</scope>
    <source>
        <strain evidence="1 2">CCM 4253</strain>
    </source>
</reference>
<evidence type="ECO:0000313" key="1">
    <source>
        <dbReference type="EMBL" id="PZD82348.1"/>
    </source>
</evidence>
<proteinExistence type="predicted"/>
<evidence type="ECO:0000313" key="2">
    <source>
        <dbReference type="Proteomes" id="UP000248886"/>
    </source>
</evidence>
<dbReference type="AlphaFoldDB" id="A0A2W1K5X8"/>
<name>A0A2W1K5X8_ACIFR</name>
<gene>
    <name evidence="1" type="ORF">DN052_04830</name>
</gene>
<dbReference type="Proteomes" id="UP000248886">
    <property type="component" value="Unassembled WGS sequence"/>
</dbReference>
<protein>
    <submittedName>
        <fullName evidence="1">Uncharacterized protein</fullName>
    </submittedName>
</protein>